<protein>
    <recommendedName>
        <fullName evidence="4">NAD(P)H nitroreductase RV3131/MT3217</fullName>
    </recommendedName>
</protein>
<proteinExistence type="predicted"/>
<dbReference type="EMBL" id="JAAGUX010000017">
    <property type="protein sequence ID" value="NEW56374.1"/>
    <property type="molecule type" value="Genomic_DNA"/>
</dbReference>
<name>A0ABX0CIJ7_9NOCA</name>
<feature type="compositionally biased region" description="Basic and acidic residues" evidence="1">
    <location>
        <begin position="1"/>
        <end position="18"/>
    </location>
</feature>
<dbReference type="InterPro" id="IPR050627">
    <property type="entry name" value="Nitroreductase/BluB"/>
</dbReference>
<accession>A0ABX0CIJ7</accession>
<keyword evidence="3" id="KW-1185">Reference proteome</keyword>
<comment type="caution">
    <text evidence="2">The sequence shown here is derived from an EMBL/GenBank/DDBJ whole genome shotgun (WGS) entry which is preliminary data.</text>
</comment>
<dbReference type="Gene3D" id="3.40.109.10">
    <property type="entry name" value="NADH Oxidase"/>
    <property type="match status" value="1"/>
</dbReference>
<feature type="region of interest" description="Disordered" evidence="1">
    <location>
        <begin position="1"/>
        <end position="27"/>
    </location>
</feature>
<evidence type="ECO:0000313" key="3">
    <source>
        <dbReference type="Proteomes" id="UP000470876"/>
    </source>
</evidence>
<sequence length="377" mass="40680">MADDHHDDDGVPAGDHRPSIKGLKPIGAARRRGNTGAMMDSNAHVATLAPDLPTVRAALRRACRAPSVHNTQPWRWEFDGTTLSLSRDDDRRLAAADPTGRQLVISCGAVLHHLRTVLAAGGWRTDVERVPDPARPDLLARLTFRRWADPPDAVVARAAAIEARRTDRLPLAAPAGFEEVARSARMLASPHEIEVDVLDDRARPLLAEASREADAKRRYDMDYQAELHWWAGHSPDRDGIPRTALPSGAEAGHVPVARTFPPPMDSECRRDIDDQAKLVVLSSAGNSLTDWLRVGEALSAVLLECTRAGLATCALTHITELVGARATLEGLIACDGVSQVLLRVGAAPADPAPAPPTPRRPVGEILTILPPMARDMD</sequence>
<evidence type="ECO:0000313" key="2">
    <source>
        <dbReference type="EMBL" id="NEW56374.1"/>
    </source>
</evidence>
<reference evidence="2 3" key="1">
    <citation type="submission" date="2020-01" db="EMBL/GenBank/DDBJ databases">
        <title>Genetics and antimicrobial susceptibilities of Nocardia species isolated from the soil; a comparison with species isolated from humans.</title>
        <authorList>
            <person name="Carrasco G."/>
            <person name="Monzon S."/>
            <person name="Sansegundo M."/>
            <person name="Garcia E."/>
            <person name="Garrido N."/>
            <person name="Medina M.J."/>
            <person name="Villalon P."/>
            <person name="Ramirez-Arocha A.C."/>
            <person name="Jimenez P."/>
            <person name="Cuesta I."/>
            <person name="Valdezate S."/>
        </authorList>
    </citation>
    <scope>NUCLEOTIDE SEQUENCE [LARGE SCALE GENOMIC DNA]</scope>
    <source>
        <strain evidence="2 3">CNM20110649</strain>
    </source>
</reference>
<evidence type="ECO:0000256" key="1">
    <source>
        <dbReference type="SAM" id="MobiDB-lite"/>
    </source>
</evidence>
<dbReference type="SUPFAM" id="SSF55469">
    <property type="entry name" value="FMN-dependent nitroreductase-like"/>
    <property type="match status" value="1"/>
</dbReference>
<evidence type="ECO:0008006" key="4">
    <source>
        <dbReference type="Google" id="ProtNLM"/>
    </source>
</evidence>
<dbReference type="PANTHER" id="PTHR23026">
    <property type="entry name" value="NADPH NITROREDUCTASE"/>
    <property type="match status" value="1"/>
</dbReference>
<gene>
    <name evidence="2" type="ORF">GV794_12025</name>
</gene>
<dbReference type="Proteomes" id="UP000470876">
    <property type="component" value="Unassembled WGS sequence"/>
</dbReference>
<dbReference type="PANTHER" id="PTHR23026:SF123">
    <property type="entry name" value="NAD(P)H NITROREDUCTASE RV3131-RELATED"/>
    <property type="match status" value="1"/>
</dbReference>
<dbReference type="NCBIfam" id="NF047509">
    <property type="entry name" value="Rv3131_FMN_oxido"/>
    <property type="match status" value="1"/>
</dbReference>
<organism evidence="2 3">
    <name type="scientific">Nocardia cyriacigeorgica</name>
    <dbReference type="NCBI Taxonomy" id="135487"/>
    <lineage>
        <taxon>Bacteria</taxon>
        <taxon>Bacillati</taxon>
        <taxon>Actinomycetota</taxon>
        <taxon>Actinomycetes</taxon>
        <taxon>Mycobacteriales</taxon>
        <taxon>Nocardiaceae</taxon>
        <taxon>Nocardia</taxon>
    </lineage>
</organism>
<dbReference type="InterPro" id="IPR000415">
    <property type="entry name" value="Nitroreductase-like"/>
</dbReference>